<gene>
    <name evidence="2" type="ORF">LF65_00086</name>
</gene>
<evidence type="ECO:0000256" key="1">
    <source>
        <dbReference type="SAM" id="Phobius"/>
    </source>
</evidence>
<reference evidence="3" key="1">
    <citation type="submission" date="2014-12" db="EMBL/GenBank/DDBJ databases">
        <title>Genome sequence of Clostridium beijerinckii strain 59B.</title>
        <authorList>
            <person name="Little G.T."/>
            <person name="Minton N.P."/>
        </authorList>
    </citation>
    <scope>NUCLEOTIDE SEQUENCE [LARGE SCALE GENOMIC DNA]</scope>
    <source>
        <strain evidence="3">59B</strain>
    </source>
</reference>
<evidence type="ECO:0008006" key="4">
    <source>
        <dbReference type="Google" id="ProtNLM"/>
    </source>
</evidence>
<name>A0A0B5QFN1_CLOBE</name>
<dbReference type="KEGG" id="cbei:LF65_00086"/>
<keyword evidence="1" id="KW-0472">Membrane</keyword>
<evidence type="ECO:0000313" key="2">
    <source>
        <dbReference type="EMBL" id="AJG96777.1"/>
    </source>
</evidence>
<dbReference type="RefSeq" id="WP_041893368.1">
    <property type="nucleotide sequence ID" value="NZ_CP010086.2"/>
</dbReference>
<evidence type="ECO:0000313" key="3">
    <source>
        <dbReference type="Proteomes" id="UP000031866"/>
    </source>
</evidence>
<dbReference type="Proteomes" id="UP000031866">
    <property type="component" value="Chromosome"/>
</dbReference>
<sequence length="187" mass="20582">MKCPKCNFENVEDANFCKECGNLLRDGTNQQIVNQEKSYKSDVNTKKKGCLKPFLIGAGIIFTLFILIGIFSRGSNNESVSKNDKSVTFCTSVDKDLKPTGESDNFTKGNVTVRLTSSGKFNTDKVKVTLYKIDGKSESIIDSSEEQVNPDWSVVAFPINFTESGSYRVDFTKDGNSKIGSGTVNIK</sequence>
<proteinExistence type="predicted"/>
<accession>A0A0B5QFN1</accession>
<dbReference type="STRING" id="1520.LF65_00086"/>
<protein>
    <recommendedName>
        <fullName evidence="4">Zinc-ribbon domain-containing protein</fullName>
    </recommendedName>
</protein>
<dbReference type="AlphaFoldDB" id="A0A0B5QFN1"/>
<keyword evidence="1" id="KW-1133">Transmembrane helix</keyword>
<organism evidence="2 3">
    <name type="scientific">Clostridium beijerinckii</name>
    <name type="common">Clostridium MP</name>
    <dbReference type="NCBI Taxonomy" id="1520"/>
    <lineage>
        <taxon>Bacteria</taxon>
        <taxon>Bacillati</taxon>
        <taxon>Bacillota</taxon>
        <taxon>Clostridia</taxon>
        <taxon>Eubacteriales</taxon>
        <taxon>Clostridiaceae</taxon>
        <taxon>Clostridium</taxon>
    </lineage>
</organism>
<dbReference type="OrthoDB" id="2068261at2"/>
<feature type="transmembrane region" description="Helical" evidence="1">
    <location>
        <begin position="54"/>
        <end position="72"/>
    </location>
</feature>
<dbReference type="EMBL" id="CP010086">
    <property type="protein sequence ID" value="AJG96777.1"/>
    <property type="molecule type" value="Genomic_DNA"/>
</dbReference>
<keyword evidence="1" id="KW-0812">Transmembrane</keyword>